<organism evidence="2 3">
    <name type="scientific">Thermodesulforhabdus norvegica</name>
    <dbReference type="NCBI Taxonomy" id="39841"/>
    <lineage>
        <taxon>Bacteria</taxon>
        <taxon>Pseudomonadati</taxon>
        <taxon>Thermodesulfobacteriota</taxon>
        <taxon>Syntrophobacteria</taxon>
        <taxon>Syntrophobacterales</taxon>
        <taxon>Thermodesulforhabdaceae</taxon>
        <taxon>Thermodesulforhabdus</taxon>
    </lineage>
</organism>
<dbReference type="Gene3D" id="3.40.50.10420">
    <property type="entry name" value="NagB/RpiA/CoA transferase-like"/>
    <property type="match status" value="1"/>
</dbReference>
<proteinExistence type="predicted"/>
<dbReference type="PANTHER" id="PTHR43682">
    <property type="entry name" value="LACTATE UTILIZATION PROTEIN C"/>
    <property type="match status" value="1"/>
</dbReference>
<dbReference type="InterPro" id="IPR037171">
    <property type="entry name" value="NagB/RpiA_transferase-like"/>
</dbReference>
<evidence type="ECO:0000313" key="2">
    <source>
        <dbReference type="EMBL" id="SFN09277.1"/>
    </source>
</evidence>
<dbReference type="InterPro" id="IPR003741">
    <property type="entry name" value="LUD_dom"/>
</dbReference>
<name>A0A1I4W7E0_9BACT</name>
<dbReference type="STRING" id="39841.SAMN05660836_02638"/>
<gene>
    <name evidence="2" type="ORF">SAMN05660836_02638</name>
</gene>
<protein>
    <submittedName>
        <fullName evidence="2">L-lactate dehydrogenase complex protein LldG</fullName>
    </submittedName>
</protein>
<keyword evidence="3" id="KW-1185">Reference proteome</keyword>
<reference evidence="2 3" key="1">
    <citation type="submission" date="2016-10" db="EMBL/GenBank/DDBJ databases">
        <authorList>
            <person name="de Groot N.N."/>
        </authorList>
    </citation>
    <scope>NUCLEOTIDE SEQUENCE [LARGE SCALE GENOMIC DNA]</scope>
    <source>
        <strain evidence="2 3">DSM 9990</strain>
    </source>
</reference>
<dbReference type="OrthoDB" id="9794187at2"/>
<evidence type="ECO:0000259" key="1">
    <source>
        <dbReference type="Pfam" id="PF02589"/>
    </source>
</evidence>
<feature type="domain" description="LUD" evidence="1">
    <location>
        <begin position="7"/>
        <end position="177"/>
    </location>
</feature>
<dbReference type="Pfam" id="PF02589">
    <property type="entry name" value="LUD_dom"/>
    <property type="match status" value="1"/>
</dbReference>
<accession>A0A1I4W7E0</accession>
<sequence>MAGTSLIERFVSRAGAVQCEVLVTGSLIEACDKLVDCIGEAAPVVISGFDGETTSLIERRLSDEGIKCHVGSVRDLLPGFSVAVTPGHAGISETGTVVIESTSEDVRLASMLADRHFILMPSSTLYSELPEVESLLEEMLQRPGAYVAFITGPSRTADIERVLTIGVHGPREVTVILYGE</sequence>
<dbReference type="InterPro" id="IPR024185">
    <property type="entry name" value="FTHF_cligase-like_sf"/>
</dbReference>
<dbReference type="Proteomes" id="UP000199611">
    <property type="component" value="Unassembled WGS sequence"/>
</dbReference>
<dbReference type="PANTHER" id="PTHR43682:SF1">
    <property type="entry name" value="LACTATE UTILIZATION PROTEIN C"/>
    <property type="match status" value="1"/>
</dbReference>
<evidence type="ECO:0000313" key="3">
    <source>
        <dbReference type="Proteomes" id="UP000199611"/>
    </source>
</evidence>
<dbReference type="SUPFAM" id="SSF100950">
    <property type="entry name" value="NagB/RpiA/CoA transferase-like"/>
    <property type="match status" value="1"/>
</dbReference>
<dbReference type="AlphaFoldDB" id="A0A1I4W7E0"/>
<dbReference type="RefSeq" id="WP_093396457.1">
    <property type="nucleotide sequence ID" value="NZ_FOUU01000014.1"/>
</dbReference>
<dbReference type="EMBL" id="FOUU01000014">
    <property type="protein sequence ID" value="SFN09277.1"/>
    <property type="molecule type" value="Genomic_DNA"/>
</dbReference>